<evidence type="ECO:0000313" key="1">
    <source>
        <dbReference type="EMBL" id="TKB54675.1"/>
    </source>
</evidence>
<dbReference type="InterPro" id="IPR007420">
    <property type="entry name" value="DUF465"/>
</dbReference>
<dbReference type="OrthoDB" id="1263265at2"/>
<dbReference type="Gene3D" id="6.10.280.50">
    <property type="match status" value="1"/>
</dbReference>
<dbReference type="EMBL" id="SWCJ01000007">
    <property type="protein sequence ID" value="TKB54675.1"/>
    <property type="molecule type" value="Genomic_DNA"/>
</dbReference>
<sequence>MLGESHALTDDFPDYKDRIHALKTVDVEFASMAKEYHSLDHRIRGLEMNDVPTSDDEFMRLKSRRVELKDQLYNRIINGSGR</sequence>
<dbReference type="Pfam" id="PF04325">
    <property type="entry name" value="DUF465"/>
    <property type="match status" value="1"/>
</dbReference>
<dbReference type="RefSeq" id="WP_136863475.1">
    <property type="nucleotide sequence ID" value="NZ_SWCJ01000007.1"/>
</dbReference>
<name>A0A4U1BQ50_9GAMM</name>
<dbReference type="InterPro" id="IPR038444">
    <property type="entry name" value="DUF465_sf"/>
</dbReference>
<proteinExistence type="predicted"/>
<accession>A0A4U1BQ50</accession>
<dbReference type="AlphaFoldDB" id="A0A4U1BQ50"/>
<organism evidence="1 2">
    <name type="scientific">Ferrimonas aestuarii</name>
    <dbReference type="NCBI Taxonomy" id="2569539"/>
    <lineage>
        <taxon>Bacteria</taxon>
        <taxon>Pseudomonadati</taxon>
        <taxon>Pseudomonadota</taxon>
        <taxon>Gammaproteobacteria</taxon>
        <taxon>Alteromonadales</taxon>
        <taxon>Ferrimonadaceae</taxon>
        <taxon>Ferrimonas</taxon>
    </lineage>
</organism>
<gene>
    <name evidence="1" type="ORF">FCL42_11010</name>
</gene>
<keyword evidence="2" id="KW-1185">Reference proteome</keyword>
<reference evidence="1 2" key="1">
    <citation type="submission" date="2019-04" db="EMBL/GenBank/DDBJ databases">
        <authorList>
            <person name="Hwang J.C."/>
        </authorList>
    </citation>
    <scope>NUCLEOTIDE SEQUENCE [LARGE SCALE GENOMIC DNA]</scope>
    <source>
        <strain evidence="1 2">IMCC35002</strain>
    </source>
</reference>
<dbReference type="Proteomes" id="UP000305675">
    <property type="component" value="Unassembled WGS sequence"/>
</dbReference>
<comment type="caution">
    <text evidence="1">The sequence shown here is derived from an EMBL/GenBank/DDBJ whole genome shotgun (WGS) entry which is preliminary data.</text>
</comment>
<protein>
    <submittedName>
        <fullName evidence="1">DUF465 domain-containing protein</fullName>
    </submittedName>
</protein>
<evidence type="ECO:0000313" key="2">
    <source>
        <dbReference type="Proteomes" id="UP000305675"/>
    </source>
</evidence>